<dbReference type="SUPFAM" id="SSF52821">
    <property type="entry name" value="Rhodanese/Cell cycle control phosphatase"/>
    <property type="match status" value="1"/>
</dbReference>
<dbReference type="STRING" id="483218.BACPEC_01661"/>
<dbReference type="InterPro" id="IPR001763">
    <property type="entry name" value="Rhodanese-like_dom"/>
</dbReference>
<evidence type="ECO:0000313" key="2">
    <source>
        <dbReference type="EMBL" id="EEC57160.1"/>
    </source>
</evidence>
<dbReference type="Proteomes" id="UP000003136">
    <property type="component" value="Unassembled WGS sequence"/>
</dbReference>
<keyword evidence="3" id="KW-1185">Reference proteome</keyword>
<reference evidence="2 3" key="1">
    <citation type="submission" date="2008-11" db="EMBL/GenBank/DDBJ databases">
        <title>Draft genome sequence of Bacteroides pectinophilus (ATCC 43243).</title>
        <authorList>
            <person name="Sudarsanam P."/>
            <person name="Ley R."/>
            <person name="Guruge J."/>
            <person name="Turnbaugh P.J."/>
            <person name="Mahowald M."/>
            <person name="Liep D."/>
            <person name="Gordon J."/>
        </authorList>
    </citation>
    <scope>NUCLEOTIDE SEQUENCE [LARGE SCALE GENOMIC DNA]</scope>
    <source>
        <strain evidence="2 3">ATCC 43243</strain>
    </source>
</reference>
<dbReference type="AlphaFoldDB" id="B7ARG4"/>
<dbReference type="Pfam" id="PF00581">
    <property type="entry name" value="Rhodanese"/>
    <property type="match status" value="1"/>
</dbReference>
<proteinExistence type="predicted"/>
<dbReference type="EMBL" id="ABVQ01000036">
    <property type="protein sequence ID" value="EEC57160.1"/>
    <property type="molecule type" value="Genomic_DNA"/>
</dbReference>
<dbReference type="PANTHER" id="PTHR43031:SF1">
    <property type="entry name" value="PYRIDINE NUCLEOTIDE-DISULPHIDE OXIDOREDUCTASE"/>
    <property type="match status" value="1"/>
</dbReference>
<dbReference type="InterPro" id="IPR036873">
    <property type="entry name" value="Rhodanese-like_dom_sf"/>
</dbReference>
<name>B7ARG4_9FIRM</name>
<evidence type="ECO:0000259" key="1">
    <source>
        <dbReference type="PROSITE" id="PS50206"/>
    </source>
</evidence>
<reference evidence="2 3" key="2">
    <citation type="submission" date="2008-11" db="EMBL/GenBank/DDBJ databases">
        <authorList>
            <person name="Fulton L."/>
            <person name="Clifton S."/>
            <person name="Fulton B."/>
            <person name="Xu J."/>
            <person name="Minx P."/>
            <person name="Pepin K.H."/>
            <person name="Johnson M."/>
            <person name="Bhonagiri V."/>
            <person name="Nash W.E."/>
            <person name="Mardis E.R."/>
            <person name="Wilson R.K."/>
        </authorList>
    </citation>
    <scope>NUCLEOTIDE SEQUENCE [LARGE SCALE GENOMIC DNA]</scope>
    <source>
        <strain evidence="2 3">ATCC 43243</strain>
    </source>
</reference>
<dbReference type="HOGENOM" id="CLU_089574_13_2_9"/>
<dbReference type="PANTHER" id="PTHR43031">
    <property type="entry name" value="FAD-DEPENDENT OXIDOREDUCTASE"/>
    <property type="match status" value="1"/>
</dbReference>
<dbReference type="SMART" id="SM00450">
    <property type="entry name" value="RHOD"/>
    <property type="match status" value="1"/>
</dbReference>
<evidence type="ECO:0000313" key="3">
    <source>
        <dbReference type="Proteomes" id="UP000003136"/>
    </source>
</evidence>
<accession>B7ARG4</accession>
<dbReference type="PROSITE" id="PS50206">
    <property type="entry name" value="RHODANESE_3"/>
    <property type="match status" value="1"/>
</dbReference>
<comment type="caution">
    <text evidence="2">The sequence shown here is derived from an EMBL/GenBank/DDBJ whole genome shotgun (WGS) entry which is preliminary data.</text>
</comment>
<feature type="domain" description="Rhodanese" evidence="1">
    <location>
        <begin position="16"/>
        <end position="95"/>
    </location>
</feature>
<gene>
    <name evidence="2" type="ORF">BACPEC_01661</name>
</gene>
<organism evidence="2 3">
    <name type="scientific">[Bacteroides] pectinophilus ATCC 43243</name>
    <dbReference type="NCBI Taxonomy" id="483218"/>
    <lineage>
        <taxon>Bacteria</taxon>
        <taxon>Bacillati</taxon>
        <taxon>Bacillota</taxon>
        <taxon>Clostridia</taxon>
        <taxon>Eubacteriales</taxon>
    </lineage>
</organism>
<dbReference type="CDD" id="cd00158">
    <property type="entry name" value="RHOD"/>
    <property type="match status" value="1"/>
</dbReference>
<dbReference type="Gene3D" id="3.40.250.10">
    <property type="entry name" value="Rhodanese-like domain"/>
    <property type="match status" value="1"/>
</dbReference>
<protein>
    <recommendedName>
        <fullName evidence="1">Rhodanese domain-containing protein</fullName>
    </recommendedName>
</protein>
<dbReference type="eggNOG" id="COG0607">
    <property type="taxonomic scope" value="Bacteria"/>
</dbReference>
<dbReference type="InterPro" id="IPR050229">
    <property type="entry name" value="GlpE_sulfurtransferase"/>
</dbReference>
<sequence>MSFEIINARMVKAYMQDKNAVLIDLRPQNEYLQEHVEGAVHMEMNTFEREIVRYDKTAVLIFYCDRGANSMIAARRADEMGYAAKSVIGGYGAFG</sequence>